<keyword evidence="3" id="KW-0804">Transcription</keyword>
<dbReference type="InterPro" id="IPR010982">
    <property type="entry name" value="Lambda_DNA-bd_dom_sf"/>
</dbReference>
<dbReference type="PANTHER" id="PTHR30146">
    <property type="entry name" value="LACI-RELATED TRANSCRIPTIONAL REPRESSOR"/>
    <property type="match status" value="1"/>
</dbReference>
<dbReference type="Proteomes" id="UP001143543">
    <property type="component" value="Unassembled WGS sequence"/>
</dbReference>
<keyword evidence="1" id="KW-0805">Transcription regulation</keyword>
<dbReference type="RefSeq" id="WP_281765258.1">
    <property type="nucleotide sequence ID" value="NZ_BRVO01000002.1"/>
</dbReference>
<reference evidence="5" key="1">
    <citation type="submission" date="2022-07" db="EMBL/GenBank/DDBJ databases">
        <title>Taxonomy of Novel Oxalotrophic and Methylotrophic Bacteria.</title>
        <authorList>
            <person name="Sahin N."/>
            <person name="Tani A."/>
        </authorList>
    </citation>
    <scope>NUCLEOTIDE SEQUENCE</scope>
    <source>
        <strain evidence="5">Y10</strain>
    </source>
</reference>
<evidence type="ECO:0000256" key="3">
    <source>
        <dbReference type="ARBA" id="ARBA00023163"/>
    </source>
</evidence>
<dbReference type="Pfam" id="PF00532">
    <property type="entry name" value="Peripla_BP_1"/>
    <property type="match status" value="1"/>
</dbReference>
<dbReference type="InterPro" id="IPR028082">
    <property type="entry name" value="Peripla_BP_I"/>
</dbReference>
<gene>
    <name evidence="5" type="ORF">Y10_19990</name>
</gene>
<evidence type="ECO:0000259" key="4">
    <source>
        <dbReference type="PROSITE" id="PS50932"/>
    </source>
</evidence>
<dbReference type="InterPro" id="IPR000843">
    <property type="entry name" value="HTH_LacI"/>
</dbReference>
<dbReference type="PROSITE" id="PS50932">
    <property type="entry name" value="HTH_LACI_2"/>
    <property type="match status" value="1"/>
</dbReference>
<dbReference type="SUPFAM" id="SSF53822">
    <property type="entry name" value="Periplasmic binding protein-like I"/>
    <property type="match status" value="1"/>
</dbReference>
<evidence type="ECO:0000256" key="1">
    <source>
        <dbReference type="ARBA" id="ARBA00023015"/>
    </source>
</evidence>
<evidence type="ECO:0000313" key="5">
    <source>
        <dbReference type="EMBL" id="GLB49631.1"/>
    </source>
</evidence>
<dbReference type="PANTHER" id="PTHR30146:SF109">
    <property type="entry name" value="HTH-TYPE TRANSCRIPTIONAL REGULATOR GALS"/>
    <property type="match status" value="1"/>
</dbReference>
<dbReference type="InterPro" id="IPR001761">
    <property type="entry name" value="Peripla_BP/Lac1_sug-bd_dom"/>
</dbReference>
<accession>A0ABQ5MK06</accession>
<keyword evidence="2" id="KW-0238">DNA-binding</keyword>
<protein>
    <submittedName>
        <fullName evidence="5">LacI family transcriptional regulator</fullName>
    </submittedName>
</protein>
<dbReference type="CDD" id="cd01392">
    <property type="entry name" value="HTH_LacI"/>
    <property type="match status" value="1"/>
</dbReference>
<name>A0ABQ5MK06_9FLAO</name>
<evidence type="ECO:0000313" key="6">
    <source>
        <dbReference type="Proteomes" id="UP001143543"/>
    </source>
</evidence>
<dbReference type="EMBL" id="BRVO01000002">
    <property type="protein sequence ID" value="GLB49631.1"/>
    <property type="molecule type" value="Genomic_DNA"/>
</dbReference>
<dbReference type="Pfam" id="PF00356">
    <property type="entry name" value="LacI"/>
    <property type="match status" value="1"/>
</dbReference>
<dbReference type="CDD" id="cd06267">
    <property type="entry name" value="PBP1_LacI_sugar_binding-like"/>
    <property type="match status" value="1"/>
</dbReference>
<keyword evidence="6" id="KW-1185">Reference proteome</keyword>
<proteinExistence type="predicted"/>
<sequence>MKRVTIYDISEILNISPSTVSRALNDSPSVKTKTKEKIIEVAKQLNYFHNKTASRLKTGKNNTVGIIVPYINHSIFSAIIQVIEEILAPLGYIILICQTYEKTVNEIKHIQSLLTNQVECIFVSVTMETINYDHFKKVTSAGIPLIFFDRKADIENVSSVILNDFKSAYKATEHLIEQGCKRIAHFKGNQNLEIYRNRYDGYLKALKDYKIPVDPDLIISCKSSIEEGKRAFNELYNANISLDAIFSPNDHAILGAYQEIKNYNIKVPEEIALVGFSNEIFTKYIEIPITTVFQNPELMGTKAAKFFLEQTNKETTDITHKNEIIEGTLLVRASSKKR</sequence>
<dbReference type="Gene3D" id="1.10.260.40">
    <property type="entry name" value="lambda repressor-like DNA-binding domains"/>
    <property type="match status" value="1"/>
</dbReference>
<dbReference type="SMART" id="SM00354">
    <property type="entry name" value="HTH_LACI"/>
    <property type="match status" value="1"/>
</dbReference>
<dbReference type="Gene3D" id="3.40.50.2300">
    <property type="match status" value="2"/>
</dbReference>
<feature type="domain" description="HTH lacI-type" evidence="4">
    <location>
        <begin position="4"/>
        <end position="58"/>
    </location>
</feature>
<comment type="caution">
    <text evidence="5">The sequence shown here is derived from an EMBL/GenBank/DDBJ whole genome shotgun (WGS) entry which is preliminary data.</text>
</comment>
<organism evidence="5 6">
    <name type="scientific">Neptunitalea lumnitzerae</name>
    <dbReference type="NCBI Taxonomy" id="2965509"/>
    <lineage>
        <taxon>Bacteria</taxon>
        <taxon>Pseudomonadati</taxon>
        <taxon>Bacteroidota</taxon>
        <taxon>Flavobacteriia</taxon>
        <taxon>Flavobacteriales</taxon>
        <taxon>Flavobacteriaceae</taxon>
        <taxon>Neptunitalea</taxon>
    </lineage>
</organism>
<evidence type="ECO:0000256" key="2">
    <source>
        <dbReference type="ARBA" id="ARBA00023125"/>
    </source>
</evidence>
<dbReference type="SUPFAM" id="SSF47413">
    <property type="entry name" value="lambda repressor-like DNA-binding domains"/>
    <property type="match status" value="1"/>
</dbReference>